<dbReference type="OrthoDB" id="5783963at2759"/>
<dbReference type="PANTHER" id="PTHR15565:SF0">
    <property type="entry name" value="PROTEIN AATF"/>
    <property type="match status" value="1"/>
</dbReference>
<gene>
    <name evidence="3" type="primary">BFR2</name>
    <name evidence="3" type="ORF">IWQ62_003627</name>
</gene>
<feature type="region of interest" description="Disordered" evidence="1">
    <location>
        <begin position="373"/>
        <end position="399"/>
    </location>
</feature>
<accession>A0A9W8E646</accession>
<feature type="compositionally biased region" description="Acidic residues" evidence="1">
    <location>
        <begin position="23"/>
        <end position="45"/>
    </location>
</feature>
<feature type="region of interest" description="Disordered" evidence="1">
    <location>
        <begin position="1"/>
        <end position="156"/>
    </location>
</feature>
<name>A0A9W8E646_9FUNG</name>
<feature type="compositionally biased region" description="Low complexity" evidence="1">
    <location>
        <begin position="282"/>
        <end position="294"/>
    </location>
</feature>
<feature type="region of interest" description="Disordered" evidence="1">
    <location>
        <begin position="272"/>
        <end position="295"/>
    </location>
</feature>
<feature type="compositionally biased region" description="Acidic residues" evidence="1">
    <location>
        <begin position="138"/>
        <end position="147"/>
    </location>
</feature>
<dbReference type="InterPro" id="IPR039223">
    <property type="entry name" value="AATF/Bfr2"/>
</dbReference>
<reference evidence="3" key="1">
    <citation type="submission" date="2022-07" db="EMBL/GenBank/DDBJ databases">
        <title>Phylogenomic reconstructions and comparative analyses of Kickxellomycotina fungi.</title>
        <authorList>
            <person name="Reynolds N.K."/>
            <person name="Stajich J.E."/>
            <person name="Barry K."/>
            <person name="Grigoriev I.V."/>
            <person name="Crous P."/>
            <person name="Smith M.E."/>
        </authorList>
    </citation>
    <scope>NUCLEOTIDE SEQUENCE</scope>
    <source>
        <strain evidence="3">RSA 1196</strain>
    </source>
</reference>
<feature type="domain" description="AATF leucine zipper-containing" evidence="2">
    <location>
        <begin position="186"/>
        <end position="330"/>
    </location>
</feature>
<feature type="compositionally biased region" description="Basic and acidic residues" evidence="1">
    <location>
        <begin position="47"/>
        <end position="60"/>
    </location>
</feature>
<keyword evidence="4" id="KW-1185">Reference proteome</keyword>
<feature type="compositionally biased region" description="Low complexity" evidence="1">
    <location>
        <begin position="9"/>
        <end position="18"/>
    </location>
</feature>
<dbReference type="InterPro" id="IPR025160">
    <property type="entry name" value="AATF"/>
</dbReference>
<evidence type="ECO:0000313" key="4">
    <source>
        <dbReference type="Proteomes" id="UP001150925"/>
    </source>
</evidence>
<comment type="caution">
    <text evidence="3">The sequence shown here is derived from an EMBL/GenBank/DDBJ whole genome shotgun (WGS) entry which is preliminary data.</text>
</comment>
<dbReference type="Pfam" id="PF13339">
    <property type="entry name" value="AATF-Che1"/>
    <property type="match status" value="1"/>
</dbReference>
<proteinExistence type="predicted"/>
<dbReference type="PANTHER" id="PTHR15565">
    <property type="entry name" value="AATF PROTEIN APOPTOSIS ANTAGONIZING TRANSCRIPTION FACTOR"/>
    <property type="match status" value="1"/>
</dbReference>
<evidence type="ECO:0000313" key="3">
    <source>
        <dbReference type="EMBL" id="KAJ1962135.1"/>
    </source>
</evidence>
<dbReference type="GO" id="GO:0005730">
    <property type="term" value="C:nucleolus"/>
    <property type="evidence" value="ECO:0007669"/>
    <property type="project" value="TreeGrafter"/>
</dbReference>
<organism evidence="3 4">
    <name type="scientific">Dispira parvispora</name>
    <dbReference type="NCBI Taxonomy" id="1520584"/>
    <lineage>
        <taxon>Eukaryota</taxon>
        <taxon>Fungi</taxon>
        <taxon>Fungi incertae sedis</taxon>
        <taxon>Zoopagomycota</taxon>
        <taxon>Kickxellomycotina</taxon>
        <taxon>Dimargaritomycetes</taxon>
        <taxon>Dimargaritales</taxon>
        <taxon>Dimargaritaceae</taxon>
        <taxon>Dispira</taxon>
    </lineage>
</organism>
<dbReference type="Proteomes" id="UP001150925">
    <property type="component" value="Unassembled WGS sequence"/>
</dbReference>
<sequence>MPKPKSSLKDQLSSLLDPTPDIPDYDPEDFERDDLPDGSENDGNSDVDVRAQHDAREHYVKVGQIRKRQGLELNDPKYKGTRVNRQDLFAESDVTSDEETNDDDDDGDDSGVTELTDSSDGEHDESDDSKASYSSASESDEEEEELDGAGFQVDRKSENSIKQQLEELEKEEKHILKQMSQSAKGDVLKGQHVLKQTKMWDALLDIRIRTQKVVTTANCFPSEETGKALETLPSKLVGQIQHKVFSVLDELLDLRTELWQRTTDDSKITTETLSKKRKRWAEASSSEDSSPTTSFAPSDGIAKALWADLQSATTSFQPYRNQVLEKWSNKVQIASGLPLNKKLKAFNQGILHQTEQILQDQDRLVKRTQLKRAQYDPLVPTPTDSKDDTAPTVSSASLSSNTKEYHAEVFDDHDFYQQLLRELIENRTELADDPIALGKRWVALKQQQADQDRQ</sequence>
<evidence type="ECO:0000259" key="2">
    <source>
        <dbReference type="Pfam" id="PF13339"/>
    </source>
</evidence>
<dbReference type="AlphaFoldDB" id="A0A9W8E646"/>
<dbReference type="EMBL" id="JANBPY010001011">
    <property type="protein sequence ID" value="KAJ1962135.1"/>
    <property type="molecule type" value="Genomic_DNA"/>
</dbReference>
<protein>
    <submittedName>
        <fullName evidence="3">rRNA-processing protein bfr2</fullName>
    </submittedName>
</protein>
<dbReference type="GO" id="GO:0000462">
    <property type="term" value="P:maturation of SSU-rRNA from tricistronic rRNA transcript (SSU-rRNA, 5.8S rRNA, LSU-rRNA)"/>
    <property type="evidence" value="ECO:0007669"/>
    <property type="project" value="TreeGrafter"/>
</dbReference>
<feature type="non-terminal residue" evidence="3">
    <location>
        <position position="1"/>
    </location>
</feature>
<feature type="compositionally biased region" description="Acidic residues" evidence="1">
    <location>
        <begin position="94"/>
        <end position="127"/>
    </location>
</feature>
<evidence type="ECO:0000256" key="1">
    <source>
        <dbReference type="SAM" id="MobiDB-lite"/>
    </source>
</evidence>